<keyword evidence="1" id="KW-0479">Metal-binding</keyword>
<evidence type="ECO:0000259" key="3">
    <source>
        <dbReference type="PROSITE" id="PS50158"/>
    </source>
</evidence>
<dbReference type="PANTHER" id="PTHR22639">
    <property type="entry name" value="GAG-RELATED PROTEIN"/>
    <property type="match status" value="1"/>
</dbReference>
<evidence type="ECO:0000256" key="2">
    <source>
        <dbReference type="SAM" id="MobiDB-lite"/>
    </source>
</evidence>
<dbReference type="SUPFAM" id="SSF57756">
    <property type="entry name" value="Retrovirus zinc finger-like domains"/>
    <property type="match status" value="1"/>
</dbReference>
<reference evidence="5" key="1">
    <citation type="journal article" date="2017" name="bioRxiv">
        <title>Comparative analysis of the genomes of Stylophora pistillata and Acropora digitifera provides evidence for extensive differences between species of corals.</title>
        <authorList>
            <person name="Voolstra C.R."/>
            <person name="Li Y."/>
            <person name="Liew Y.J."/>
            <person name="Baumgarten S."/>
            <person name="Zoccola D."/>
            <person name="Flot J.-F."/>
            <person name="Tambutte S."/>
            <person name="Allemand D."/>
            <person name="Aranda M."/>
        </authorList>
    </citation>
    <scope>NUCLEOTIDE SEQUENCE [LARGE SCALE GENOMIC DNA]</scope>
</reference>
<dbReference type="InterPro" id="IPR042509">
    <property type="entry name" value="ZCCHC3"/>
</dbReference>
<dbReference type="GO" id="GO:0002218">
    <property type="term" value="P:activation of innate immune response"/>
    <property type="evidence" value="ECO:0007669"/>
    <property type="project" value="InterPro"/>
</dbReference>
<feature type="region of interest" description="Disordered" evidence="2">
    <location>
        <begin position="434"/>
        <end position="553"/>
    </location>
</feature>
<dbReference type="InterPro" id="IPR001878">
    <property type="entry name" value="Znf_CCHC"/>
</dbReference>
<feature type="region of interest" description="Disordered" evidence="2">
    <location>
        <begin position="294"/>
        <end position="422"/>
    </location>
</feature>
<feature type="compositionally biased region" description="Polar residues" evidence="2">
    <location>
        <begin position="434"/>
        <end position="450"/>
    </location>
</feature>
<dbReference type="PANTHER" id="PTHR22639:SF3">
    <property type="entry name" value="ZINC FINGER CCHC DOMAIN-CONTAINING PROTEIN 3"/>
    <property type="match status" value="1"/>
</dbReference>
<feature type="compositionally biased region" description="Low complexity" evidence="2">
    <location>
        <begin position="296"/>
        <end position="309"/>
    </location>
</feature>
<accession>A0A2B4SG67</accession>
<proteinExistence type="predicted"/>
<evidence type="ECO:0000313" key="4">
    <source>
        <dbReference type="EMBL" id="PFX28089.1"/>
    </source>
</evidence>
<feature type="compositionally biased region" description="Low complexity" evidence="2">
    <location>
        <begin position="474"/>
        <end position="492"/>
    </location>
</feature>
<evidence type="ECO:0000313" key="5">
    <source>
        <dbReference type="Proteomes" id="UP000225706"/>
    </source>
</evidence>
<dbReference type="AlphaFoldDB" id="A0A2B4SG67"/>
<feature type="compositionally biased region" description="Low complexity" evidence="2">
    <location>
        <begin position="323"/>
        <end position="357"/>
    </location>
</feature>
<feature type="compositionally biased region" description="Basic and acidic residues" evidence="2">
    <location>
        <begin position="497"/>
        <end position="507"/>
    </location>
</feature>
<dbReference type="STRING" id="50429.A0A2B4SG67"/>
<organism evidence="4 5">
    <name type="scientific">Stylophora pistillata</name>
    <name type="common">Smooth cauliflower coral</name>
    <dbReference type="NCBI Taxonomy" id="50429"/>
    <lineage>
        <taxon>Eukaryota</taxon>
        <taxon>Metazoa</taxon>
        <taxon>Cnidaria</taxon>
        <taxon>Anthozoa</taxon>
        <taxon>Hexacorallia</taxon>
        <taxon>Scleractinia</taxon>
        <taxon>Astrocoeniina</taxon>
        <taxon>Pocilloporidae</taxon>
        <taxon>Stylophora</taxon>
    </lineage>
</organism>
<protein>
    <submittedName>
        <fullName evidence="4">Replication protein A 70 kDa DNA-binding subunit C</fullName>
    </submittedName>
</protein>
<dbReference type="Gene3D" id="4.10.60.10">
    <property type="entry name" value="Zinc finger, CCHC-type"/>
    <property type="match status" value="1"/>
</dbReference>
<dbReference type="GO" id="GO:0003723">
    <property type="term" value="F:RNA binding"/>
    <property type="evidence" value="ECO:0007669"/>
    <property type="project" value="InterPro"/>
</dbReference>
<dbReference type="PROSITE" id="PS50158">
    <property type="entry name" value="ZF_CCHC"/>
    <property type="match status" value="2"/>
</dbReference>
<keyword evidence="1" id="KW-0862">Zinc</keyword>
<dbReference type="GO" id="GO:0008270">
    <property type="term" value="F:zinc ion binding"/>
    <property type="evidence" value="ECO:0007669"/>
    <property type="project" value="UniProtKB-KW"/>
</dbReference>
<dbReference type="SMART" id="SM00343">
    <property type="entry name" value="ZnF_C2HC"/>
    <property type="match status" value="3"/>
</dbReference>
<dbReference type="Pfam" id="PF00098">
    <property type="entry name" value="zf-CCHC"/>
    <property type="match status" value="2"/>
</dbReference>
<dbReference type="EMBL" id="LSMT01000090">
    <property type="protein sequence ID" value="PFX28089.1"/>
    <property type="molecule type" value="Genomic_DNA"/>
</dbReference>
<name>A0A2B4SG67_STYPI</name>
<gene>
    <name evidence="4" type="primary">RPA1C</name>
    <name evidence="4" type="ORF">AWC38_SpisGene7203</name>
</gene>
<sequence length="553" mass="60882">MDSMNVDGLEEMVAQENLESRSTVNGDSYASRAARTIELNDERPVQLWTSENTMPQRPKSAFFTPHKQTSARAVFDAFAESQVSPTEIQCLQRKLNGEVVVTFKSITAKERFLRLNSLNIGSELFALQDIDKPLSFLTIYDAPFELADLAIIKRLAPYCEVLHYRRGKHSYAPNIYNGLRHYRVRIIKPIPSFIRFGKTQIFIKHSGQTPTCRKCNQPDHFSNECPNKICFNCEGVGHEARDCPKPLLCCICKQEGHFGVNCEYSWVFPVVQPSQTDETQDVNVEDLDEVTEDLVTETPTENSTPPSNEILAPDSPDPIDENLPLAAALLPAKNSSGPANNSSDPGNNSSDPANNSSENLPLPCGLPSPNQPNHDQVADLTLVPPPDDFNSPQPEPREQPSEPELSSDHPSQSTVTESPLITSQGFIASIKCAITSSSRRTPAKLSSDSSLACIRKPTQPAPVSAKSRSSIPVPTASLTPTSTASSTPTTTPEAEMEISHDLKRKSSDLSPNRKASPAEKKKGRNRNSKKSKMEHQSPPGLEDQAEDKRRQTE</sequence>
<dbReference type="GO" id="GO:0003690">
    <property type="term" value="F:double-stranded DNA binding"/>
    <property type="evidence" value="ECO:0007669"/>
    <property type="project" value="InterPro"/>
</dbReference>
<feature type="compositionally biased region" description="Polar residues" evidence="2">
    <location>
        <begin position="408"/>
        <end position="422"/>
    </location>
</feature>
<keyword evidence="1" id="KW-0863">Zinc-finger</keyword>
<keyword evidence="4" id="KW-0238">DNA-binding</keyword>
<evidence type="ECO:0000256" key="1">
    <source>
        <dbReference type="PROSITE-ProRule" id="PRU00047"/>
    </source>
</evidence>
<keyword evidence="5" id="KW-1185">Reference proteome</keyword>
<feature type="compositionally biased region" description="Basic residues" evidence="2">
    <location>
        <begin position="521"/>
        <end position="532"/>
    </location>
</feature>
<feature type="domain" description="CCHC-type" evidence="3">
    <location>
        <begin position="230"/>
        <end position="245"/>
    </location>
</feature>
<dbReference type="Proteomes" id="UP000225706">
    <property type="component" value="Unassembled WGS sequence"/>
</dbReference>
<feature type="domain" description="CCHC-type" evidence="3">
    <location>
        <begin position="212"/>
        <end position="227"/>
    </location>
</feature>
<dbReference type="InterPro" id="IPR036875">
    <property type="entry name" value="Znf_CCHC_sf"/>
</dbReference>
<comment type="caution">
    <text evidence="4">The sequence shown here is derived from an EMBL/GenBank/DDBJ whole genome shotgun (WGS) entry which is preliminary data.</text>
</comment>